<evidence type="ECO:0000313" key="1">
    <source>
        <dbReference type="EMBL" id="KAI3764210.1"/>
    </source>
</evidence>
<evidence type="ECO:0000313" key="2">
    <source>
        <dbReference type="Proteomes" id="UP001055811"/>
    </source>
</evidence>
<dbReference type="EMBL" id="CM042011">
    <property type="protein sequence ID" value="KAI3764210.1"/>
    <property type="molecule type" value="Genomic_DNA"/>
</dbReference>
<proteinExistence type="predicted"/>
<organism evidence="1 2">
    <name type="scientific">Cichorium intybus</name>
    <name type="common">Chicory</name>
    <dbReference type="NCBI Taxonomy" id="13427"/>
    <lineage>
        <taxon>Eukaryota</taxon>
        <taxon>Viridiplantae</taxon>
        <taxon>Streptophyta</taxon>
        <taxon>Embryophyta</taxon>
        <taxon>Tracheophyta</taxon>
        <taxon>Spermatophyta</taxon>
        <taxon>Magnoliopsida</taxon>
        <taxon>eudicotyledons</taxon>
        <taxon>Gunneridae</taxon>
        <taxon>Pentapetalae</taxon>
        <taxon>asterids</taxon>
        <taxon>campanulids</taxon>
        <taxon>Asterales</taxon>
        <taxon>Asteraceae</taxon>
        <taxon>Cichorioideae</taxon>
        <taxon>Cichorieae</taxon>
        <taxon>Cichoriinae</taxon>
        <taxon>Cichorium</taxon>
    </lineage>
</organism>
<gene>
    <name evidence="1" type="ORF">L2E82_14214</name>
</gene>
<reference evidence="1 2" key="2">
    <citation type="journal article" date="2022" name="Mol. Ecol. Resour.">
        <title>The genomes of chicory, endive, great burdock and yacon provide insights into Asteraceae paleo-polyploidization history and plant inulin production.</title>
        <authorList>
            <person name="Fan W."/>
            <person name="Wang S."/>
            <person name="Wang H."/>
            <person name="Wang A."/>
            <person name="Jiang F."/>
            <person name="Liu H."/>
            <person name="Zhao H."/>
            <person name="Xu D."/>
            <person name="Zhang Y."/>
        </authorList>
    </citation>
    <scope>NUCLEOTIDE SEQUENCE [LARGE SCALE GENOMIC DNA]</scope>
    <source>
        <strain evidence="2">cv. Punajuju</strain>
        <tissue evidence="1">Leaves</tissue>
    </source>
</reference>
<reference evidence="2" key="1">
    <citation type="journal article" date="2022" name="Mol. Ecol. Resour.">
        <title>The genomes of chicory, endive, great burdock and yacon provide insights into Asteraceae palaeo-polyploidization history and plant inulin production.</title>
        <authorList>
            <person name="Fan W."/>
            <person name="Wang S."/>
            <person name="Wang H."/>
            <person name="Wang A."/>
            <person name="Jiang F."/>
            <person name="Liu H."/>
            <person name="Zhao H."/>
            <person name="Xu D."/>
            <person name="Zhang Y."/>
        </authorList>
    </citation>
    <scope>NUCLEOTIDE SEQUENCE [LARGE SCALE GENOMIC DNA]</scope>
    <source>
        <strain evidence="2">cv. Punajuju</strain>
    </source>
</reference>
<protein>
    <submittedName>
        <fullName evidence="1">Uncharacterized protein</fullName>
    </submittedName>
</protein>
<name>A0ACB9F001_CICIN</name>
<sequence length="309" mass="35333">MRELPLSLFTCKTLTKLKLAVGGSGSDVLNVPPGVILPCVKTLDISVFREPFVHVYKLINGCPVLESLCLSLEALRWGDDTEEYNFTIPTLKRFELRTPRYTSDISKVVLNVPNLEYLILSGVLCSYFVMEDFPSHVEATVSFSEVGYKHLMIELLKGLSEAKSLSWSTSTIGVPLNIPLPKFNYLKRLEFKGFSCFGWFLMFEVLQRSCALEYLCIEEPEGFCWKEPPSVPGCMLSHLRTMKFISFKKRECDIMFLEYLLANAKVLKILTITSEIWPPSDEMLMCAQLLKFPRASSFCEIRFVKKWSH</sequence>
<comment type="caution">
    <text evidence="1">The sequence shown here is derived from an EMBL/GenBank/DDBJ whole genome shotgun (WGS) entry which is preliminary data.</text>
</comment>
<dbReference type="Proteomes" id="UP001055811">
    <property type="component" value="Linkage Group LG03"/>
</dbReference>
<keyword evidence="2" id="KW-1185">Reference proteome</keyword>
<accession>A0ACB9F001</accession>